<dbReference type="Gene3D" id="3.40.50.300">
    <property type="entry name" value="P-loop containing nucleotide triphosphate hydrolases"/>
    <property type="match status" value="1"/>
</dbReference>
<dbReference type="Gene3D" id="1.20.1050.90">
    <property type="entry name" value="RecF/RecN/SMC, N-terminal domain"/>
    <property type="match status" value="1"/>
</dbReference>
<protein>
    <recommendedName>
        <fullName evidence="6">DNA replication and repair protein RecF</fullName>
    </recommendedName>
</protein>
<dbReference type="NCBIfam" id="NF010680">
    <property type="entry name" value="PRK14079.1"/>
    <property type="match status" value="1"/>
</dbReference>
<accession>A0A0M9ADT7</accession>
<evidence type="ECO:0000256" key="2">
    <source>
        <dbReference type="ARBA" id="ARBA00022705"/>
    </source>
</evidence>
<keyword evidence="5 6" id="KW-0238">DNA-binding</keyword>
<dbReference type="InterPro" id="IPR001238">
    <property type="entry name" value="DNA-binding_RecF"/>
</dbReference>
<gene>
    <name evidence="6 8" type="primary">recF</name>
    <name evidence="8" type="ORF">BVI061214_00536</name>
</gene>
<keyword evidence="1 6" id="KW-0963">Cytoplasm</keyword>
<dbReference type="RefSeq" id="WP_053767228.1">
    <property type="nucleotide sequence ID" value="NZ_LHCI01000106.1"/>
</dbReference>
<keyword evidence="6" id="KW-0742">SOS response</keyword>
<dbReference type="GO" id="GO:0000731">
    <property type="term" value="P:DNA synthesis involved in DNA repair"/>
    <property type="evidence" value="ECO:0007669"/>
    <property type="project" value="TreeGrafter"/>
</dbReference>
<comment type="caution">
    <text evidence="8">The sequence shown here is derived from an EMBL/GenBank/DDBJ whole genome shotgun (WGS) entry which is preliminary data.</text>
</comment>
<dbReference type="HAMAP" id="MF_00365">
    <property type="entry name" value="RecF"/>
    <property type="match status" value="1"/>
</dbReference>
<evidence type="ECO:0000313" key="8">
    <source>
        <dbReference type="EMBL" id="KOX89378.1"/>
    </source>
</evidence>
<evidence type="ECO:0000313" key="9">
    <source>
        <dbReference type="Proteomes" id="UP000037685"/>
    </source>
</evidence>
<dbReference type="GO" id="GO:0006302">
    <property type="term" value="P:double-strand break repair"/>
    <property type="evidence" value="ECO:0007669"/>
    <property type="project" value="TreeGrafter"/>
</dbReference>
<dbReference type="InterPro" id="IPR027417">
    <property type="entry name" value="P-loop_NTPase"/>
</dbReference>
<dbReference type="PANTHER" id="PTHR32182">
    <property type="entry name" value="DNA REPLICATION AND REPAIR PROTEIN RECF"/>
    <property type="match status" value="1"/>
</dbReference>
<keyword evidence="2 6" id="KW-0235">DNA replication</keyword>
<keyword evidence="6" id="KW-0234">DNA repair</keyword>
<comment type="subcellular location">
    <subcellularLocation>
        <location evidence="6">Cytoplasm</location>
    </subcellularLocation>
</comment>
<dbReference type="AlphaFoldDB" id="A0A0M9ADT7"/>
<dbReference type="GO" id="GO:0005524">
    <property type="term" value="F:ATP binding"/>
    <property type="evidence" value="ECO:0007669"/>
    <property type="project" value="UniProtKB-UniRule"/>
</dbReference>
<dbReference type="PATRIC" id="fig|271.14.peg.626"/>
<feature type="domain" description="RecF/RecN/SMC N-terminal" evidence="7">
    <location>
        <begin position="9"/>
        <end position="314"/>
    </location>
</feature>
<comment type="function">
    <text evidence="6">The RecF protein is involved in DNA metabolism; it is required for DNA replication and normal SOS inducibility. RecF binds preferentially to single-stranded, linear DNA. It also seems to bind ATP.</text>
</comment>
<proteinExistence type="inferred from homology"/>
<dbReference type="GO" id="GO:0005737">
    <property type="term" value="C:cytoplasm"/>
    <property type="evidence" value="ECO:0007669"/>
    <property type="project" value="UniProtKB-SubCell"/>
</dbReference>
<dbReference type="Pfam" id="PF02463">
    <property type="entry name" value="SMC_N"/>
    <property type="match status" value="1"/>
</dbReference>
<dbReference type="SUPFAM" id="SSF52540">
    <property type="entry name" value="P-loop containing nucleoside triphosphate hydrolases"/>
    <property type="match status" value="1"/>
</dbReference>
<sequence length="343" mass="38226">MRLLAFRQRHFRNLAFSLFRPPPGPLALVGGNAQGKTGLLLAIHLALGGEVRGTLEDLIRFGEKEAWLQAEVETELGVFRVEQRIGLEGREIRLNERPVGLRALYELPGSVLILPEDVEVVLGPKEERRGFLDHLLARFSRRYAALLSAYEKALRQRNALLKTGGNSLSVWDQELARYGEEITLLRRRFLKRFLPLFQSVHQTLAPGEVGLRLEETAPEGLLQALAARREEERLRGQTLVGPHRDDLVFLLGGRPAHRFASRGEAKALALALRLAEHRLLSEHHGEPPLLLVDEWSEELDEARRAALLAYAKSLPQAILAGLLAPEGVPVCWVQEGVVLCPGG</sequence>
<dbReference type="PANTHER" id="PTHR32182:SF0">
    <property type="entry name" value="DNA REPLICATION AND REPAIR PROTEIN RECF"/>
    <property type="match status" value="1"/>
</dbReference>
<evidence type="ECO:0000259" key="7">
    <source>
        <dbReference type="Pfam" id="PF02463"/>
    </source>
</evidence>
<dbReference type="NCBIfam" id="TIGR00611">
    <property type="entry name" value="recf"/>
    <property type="match status" value="1"/>
</dbReference>
<dbReference type="GO" id="GO:0003697">
    <property type="term" value="F:single-stranded DNA binding"/>
    <property type="evidence" value="ECO:0007669"/>
    <property type="project" value="UniProtKB-UniRule"/>
</dbReference>
<dbReference type="GO" id="GO:0006260">
    <property type="term" value="P:DNA replication"/>
    <property type="evidence" value="ECO:0007669"/>
    <property type="project" value="UniProtKB-UniRule"/>
</dbReference>
<dbReference type="GO" id="GO:0009432">
    <property type="term" value="P:SOS response"/>
    <property type="evidence" value="ECO:0007669"/>
    <property type="project" value="UniProtKB-UniRule"/>
</dbReference>
<dbReference type="Proteomes" id="UP000037685">
    <property type="component" value="Unassembled WGS sequence"/>
</dbReference>
<evidence type="ECO:0000256" key="6">
    <source>
        <dbReference type="HAMAP-Rule" id="MF_00365"/>
    </source>
</evidence>
<evidence type="ECO:0000256" key="5">
    <source>
        <dbReference type="ARBA" id="ARBA00023125"/>
    </source>
</evidence>
<evidence type="ECO:0000256" key="3">
    <source>
        <dbReference type="ARBA" id="ARBA00022741"/>
    </source>
</evidence>
<name>A0A0M9ADT7_THEAQ</name>
<reference evidence="8 9" key="1">
    <citation type="submission" date="2015-07" db="EMBL/GenBank/DDBJ databases">
        <authorList>
            <person name="Noorani M."/>
        </authorList>
    </citation>
    <scope>NUCLEOTIDE SEQUENCE [LARGE SCALE GENOMIC DNA]</scope>
    <source>
        <strain evidence="9">ATCC 25104 / DSM 625 / JCM 10724 / NBRC 103206 / NCIMB 11243 / YT-1</strain>
    </source>
</reference>
<dbReference type="EMBL" id="LHCI01000106">
    <property type="protein sequence ID" value="KOX89378.1"/>
    <property type="molecule type" value="Genomic_DNA"/>
</dbReference>
<comment type="similarity">
    <text evidence="6">Belongs to the RecF family.</text>
</comment>
<dbReference type="InterPro" id="IPR003395">
    <property type="entry name" value="RecF/RecN/SMC_N"/>
</dbReference>
<organism evidence="8 9">
    <name type="scientific">Thermus aquaticus</name>
    <dbReference type="NCBI Taxonomy" id="271"/>
    <lineage>
        <taxon>Bacteria</taxon>
        <taxon>Thermotogati</taxon>
        <taxon>Deinococcota</taxon>
        <taxon>Deinococci</taxon>
        <taxon>Thermales</taxon>
        <taxon>Thermaceae</taxon>
        <taxon>Thermus</taxon>
    </lineage>
</organism>
<keyword evidence="3 6" id="KW-0547">Nucleotide-binding</keyword>
<evidence type="ECO:0000256" key="4">
    <source>
        <dbReference type="ARBA" id="ARBA00022840"/>
    </source>
</evidence>
<keyword evidence="6" id="KW-0227">DNA damage</keyword>
<feature type="binding site" evidence="6">
    <location>
        <begin position="30"/>
        <end position="37"/>
    </location>
    <ligand>
        <name>ATP</name>
        <dbReference type="ChEBI" id="CHEBI:30616"/>
    </ligand>
</feature>
<dbReference type="InterPro" id="IPR042174">
    <property type="entry name" value="RecF_2"/>
</dbReference>
<keyword evidence="4 6" id="KW-0067">ATP-binding</keyword>
<evidence type="ECO:0000256" key="1">
    <source>
        <dbReference type="ARBA" id="ARBA00022490"/>
    </source>
</evidence>